<keyword evidence="1" id="KW-0812">Transmembrane</keyword>
<protein>
    <submittedName>
        <fullName evidence="2">Uncharacterized protein</fullName>
    </submittedName>
</protein>
<reference evidence="2" key="1">
    <citation type="submission" date="2023-06" db="EMBL/GenBank/DDBJ databases">
        <authorList>
            <consortium name="Lawrence Berkeley National Laboratory"/>
            <person name="Ahrendt S."/>
            <person name="Sahu N."/>
            <person name="Indic B."/>
            <person name="Wong-Bajracharya J."/>
            <person name="Merenyi Z."/>
            <person name="Ke H.-M."/>
            <person name="Monk M."/>
            <person name="Kocsube S."/>
            <person name="Drula E."/>
            <person name="Lipzen A."/>
            <person name="Balint B."/>
            <person name="Henrissat B."/>
            <person name="Andreopoulos B."/>
            <person name="Martin F.M."/>
            <person name="Harder C.B."/>
            <person name="Rigling D."/>
            <person name="Ford K.L."/>
            <person name="Foster G.D."/>
            <person name="Pangilinan J."/>
            <person name="Papanicolaou A."/>
            <person name="Barry K."/>
            <person name="LaButti K."/>
            <person name="Viragh M."/>
            <person name="Koriabine M."/>
            <person name="Yan M."/>
            <person name="Riley R."/>
            <person name="Champramary S."/>
            <person name="Plett K.L."/>
            <person name="Tsai I.J."/>
            <person name="Slot J."/>
            <person name="Sipos G."/>
            <person name="Plett J."/>
            <person name="Nagy L.G."/>
            <person name="Grigoriev I.V."/>
        </authorList>
    </citation>
    <scope>NUCLEOTIDE SEQUENCE</scope>
    <source>
        <strain evidence="2">ICMP 16352</strain>
    </source>
</reference>
<feature type="transmembrane region" description="Helical" evidence="1">
    <location>
        <begin position="59"/>
        <end position="78"/>
    </location>
</feature>
<evidence type="ECO:0000313" key="2">
    <source>
        <dbReference type="EMBL" id="KAK0460362.1"/>
    </source>
</evidence>
<keyword evidence="1" id="KW-1133">Transmembrane helix</keyword>
<dbReference type="AlphaFoldDB" id="A0AA39KG13"/>
<evidence type="ECO:0000256" key="1">
    <source>
        <dbReference type="SAM" id="Phobius"/>
    </source>
</evidence>
<comment type="caution">
    <text evidence="2">The sequence shown here is derived from an EMBL/GenBank/DDBJ whole genome shotgun (WGS) entry which is preliminary data.</text>
</comment>
<keyword evidence="3" id="KW-1185">Reference proteome</keyword>
<sequence length="132" mass="15151">MFQVSSQVSDVRMPVYCCTKEAVSMKKRGLTALIPWTTNEHSVNRERATRHYHARYSSVLDVCSFSFFSLIPCVPAWLPFAYKSRGDFDSIVPSHPIPFYLLYSFLPYFFTTSSRRCSFGASFVLHVLSLTL</sequence>
<dbReference type="Proteomes" id="UP001175227">
    <property type="component" value="Unassembled WGS sequence"/>
</dbReference>
<accession>A0AA39KG13</accession>
<proteinExistence type="predicted"/>
<organism evidence="2 3">
    <name type="scientific">Armillaria novae-zelandiae</name>
    <dbReference type="NCBI Taxonomy" id="153914"/>
    <lineage>
        <taxon>Eukaryota</taxon>
        <taxon>Fungi</taxon>
        <taxon>Dikarya</taxon>
        <taxon>Basidiomycota</taxon>
        <taxon>Agaricomycotina</taxon>
        <taxon>Agaricomycetes</taxon>
        <taxon>Agaricomycetidae</taxon>
        <taxon>Agaricales</taxon>
        <taxon>Marasmiineae</taxon>
        <taxon>Physalacriaceae</taxon>
        <taxon>Armillaria</taxon>
    </lineage>
</organism>
<evidence type="ECO:0000313" key="3">
    <source>
        <dbReference type="Proteomes" id="UP001175227"/>
    </source>
</evidence>
<name>A0AA39KG13_9AGAR</name>
<feature type="transmembrane region" description="Helical" evidence="1">
    <location>
        <begin position="90"/>
        <end position="110"/>
    </location>
</feature>
<keyword evidence="1" id="KW-0472">Membrane</keyword>
<dbReference type="EMBL" id="JAUEPR010000173">
    <property type="protein sequence ID" value="KAK0460362.1"/>
    <property type="molecule type" value="Genomic_DNA"/>
</dbReference>
<gene>
    <name evidence="2" type="ORF">IW261DRAFT_293013</name>
</gene>